<organism evidence="1 2">
    <name type="scientific">Artomyces pyxidatus</name>
    <dbReference type="NCBI Taxonomy" id="48021"/>
    <lineage>
        <taxon>Eukaryota</taxon>
        <taxon>Fungi</taxon>
        <taxon>Dikarya</taxon>
        <taxon>Basidiomycota</taxon>
        <taxon>Agaricomycotina</taxon>
        <taxon>Agaricomycetes</taxon>
        <taxon>Russulales</taxon>
        <taxon>Auriscalpiaceae</taxon>
        <taxon>Artomyces</taxon>
    </lineage>
</organism>
<accession>A0ACB8SYT4</accession>
<dbReference type="Proteomes" id="UP000814140">
    <property type="component" value="Unassembled WGS sequence"/>
</dbReference>
<sequence length="568" mass="61637">MTIASMPTISCSSLVPVVAENSTLAIRATHVLVVDSSSDRVHPIEGRFPDIVDVRIQSDLVFSFSGILGRDPVSALDMMESAVVQHFILYLRMNSNQLGINAVSDVYADESSGLPISVIPSRHLDTAASSRVCLLCIHLAYIWKSTGDTSYAQVFSSKLLLPLQSVLDALVEKVVATQVVSRYPTIFGLWRRKLELETLAFPSLACSLESIIDRSLNQIFRKQAKRLIKRISHRGVASRAVMDRALSRLLASSIADSHLIDEHTDFDDVRSSRSGVLCESLKQVFKAGVRPFRFKGTTGGISVRNIEEPFDLSISAAAGDTDVPGDSDDVDLAWDDLLPSLPVDLSASRRLDRSDLMDNTDTFPLSDEVAFSRDGEDCLPDFSGLCFDTFDYAPTLISGKDWDSETSEDELASSLNEWTQPSSNYMHGQSKPGAEHDEEGREDVDAILLDLDDAAPSLMSSQSSGTYSSTESPGSVGVAFLSQSFPNQQVLAALNIDRDVAWLGLSSHASLKGEATGEEEWSVEELLFDDNDVRAVTDSDLYGSVGCAGLGSDVAVRGSWAGSWSQGL</sequence>
<gene>
    <name evidence="1" type="ORF">BV25DRAFT_729000</name>
</gene>
<name>A0ACB8SYT4_9AGAM</name>
<evidence type="ECO:0000313" key="1">
    <source>
        <dbReference type="EMBL" id="KAI0061639.1"/>
    </source>
</evidence>
<dbReference type="EMBL" id="MU277211">
    <property type="protein sequence ID" value="KAI0061639.1"/>
    <property type="molecule type" value="Genomic_DNA"/>
</dbReference>
<proteinExistence type="predicted"/>
<keyword evidence="2" id="KW-1185">Reference proteome</keyword>
<comment type="caution">
    <text evidence="1">The sequence shown here is derived from an EMBL/GenBank/DDBJ whole genome shotgun (WGS) entry which is preliminary data.</text>
</comment>
<reference evidence="1" key="2">
    <citation type="journal article" date="2022" name="New Phytol.">
        <title>Evolutionary transition to the ectomycorrhizal habit in the genomes of a hyperdiverse lineage of mushroom-forming fungi.</title>
        <authorList>
            <person name="Looney B."/>
            <person name="Miyauchi S."/>
            <person name="Morin E."/>
            <person name="Drula E."/>
            <person name="Courty P.E."/>
            <person name="Kohler A."/>
            <person name="Kuo A."/>
            <person name="LaButti K."/>
            <person name="Pangilinan J."/>
            <person name="Lipzen A."/>
            <person name="Riley R."/>
            <person name="Andreopoulos W."/>
            <person name="He G."/>
            <person name="Johnson J."/>
            <person name="Nolan M."/>
            <person name="Tritt A."/>
            <person name="Barry K.W."/>
            <person name="Grigoriev I.V."/>
            <person name="Nagy L.G."/>
            <person name="Hibbett D."/>
            <person name="Henrissat B."/>
            <person name="Matheny P.B."/>
            <person name="Labbe J."/>
            <person name="Martin F.M."/>
        </authorList>
    </citation>
    <scope>NUCLEOTIDE SEQUENCE</scope>
    <source>
        <strain evidence="1">HHB10654</strain>
    </source>
</reference>
<reference evidence="1" key="1">
    <citation type="submission" date="2021-03" db="EMBL/GenBank/DDBJ databases">
        <authorList>
            <consortium name="DOE Joint Genome Institute"/>
            <person name="Ahrendt S."/>
            <person name="Looney B.P."/>
            <person name="Miyauchi S."/>
            <person name="Morin E."/>
            <person name="Drula E."/>
            <person name="Courty P.E."/>
            <person name="Chicoki N."/>
            <person name="Fauchery L."/>
            <person name="Kohler A."/>
            <person name="Kuo A."/>
            <person name="Labutti K."/>
            <person name="Pangilinan J."/>
            <person name="Lipzen A."/>
            <person name="Riley R."/>
            <person name="Andreopoulos W."/>
            <person name="He G."/>
            <person name="Johnson J."/>
            <person name="Barry K.W."/>
            <person name="Grigoriev I.V."/>
            <person name="Nagy L."/>
            <person name="Hibbett D."/>
            <person name="Henrissat B."/>
            <person name="Matheny P.B."/>
            <person name="Labbe J."/>
            <person name="Martin F."/>
        </authorList>
    </citation>
    <scope>NUCLEOTIDE SEQUENCE</scope>
    <source>
        <strain evidence="1">HHB10654</strain>
    </source>
</reference>
<evidence type="ECO:0000313" key="2">
    <source>
        <dbReference type="Proteomes" id="UP000814140"/>
    </source>
</evidence>
<protein>
    <submittedName>
        <fullName evidence="1">Uncharacterized protein</fullName>
    </submittedName>
</protein>